<protein>
    <submittedName>
        <fullName evidence="1">Uncharacterized protein</fullName>
    </submittedName>
</protein>
<evidence type="ECO:0000313" key="2">
    <source>
        <dbReference type="Proteomes" id="UP000676885"/>
    </source>
</evidence>
<dbReference type="Proteomes" id="UP000676885">
    <property type="component" value="Chromosome"/>
</dbReference>
<dbReference type="KEGG" id="ajg:KKR91_01400"/>
<name>A0A975QZX1_9MICC</name>
<reference evidence="1 2" key="1">
    <citation type="submission" date="2021-05" db="EMBL/GenBank/DDBJ databases">
        <title>Novel species in genus Arthrobacter.</title>
        <authorList>
            <person name="Zhang G."/>
        </authorList>
    </citation>
    <scope>NUCLEOTIDE SEQUENCE [LARGE SCALE GENOMIC DNA]</scope>
    <source>
        <strain evidence="2">zg-ZUI227</strain>
    </source>
</reference>
<dbReference type="RefSeq" id="WP_210231468.1">
    <property type="nucleotide sequence ID" value="NZ_CP076022.1"/>
</dbReference>
<dbReference type="AlphaFoldDB" id="A0A975QZX1"/>
<proteinExistence type="predicted"/>
<sequence length="563" mass="63711">MTRQWQKVESNGPDLLIDSDDIVATFFILLPEFLRFPENSYFPTYRPLGADVSKWLRSFEDVPPRTDEERSNSKYLNLVGAALLSSSIVFRRHAVSLDEASDLPLLTKMFETFTPMVPLKQETPEKDAEECNFFSSVAEVSVSLDSVTLDIAIGSERESFRIRDKASVTDEIVNKALDTALEAVRSFQLAYYGATREAVTLVVREMLSPVFLVSLRTMNELSENAQVEPKTFLTGNLPSRIGVMNDLGEDEMNKVSKGVTTRSPLTRYLDLYRQGTVALRQGNTRECVVMMSVAAESLINVLLAHLQWEECLTPETSADTWVPSLDTRIKTVLPSKLGGNWDTTKPGAIHDWNKDIASIRHRVVHAGYRPSMEQAQKSIDALNALVTFLGDRVTHSGNLRKYSRTALTMLGSEGLRRRDRYTRAVREIERDRNEVQWDETFSRWYDTQILCIQDQRDARHPDISTSTYYIIFISQDQHYWVASDWGNRKAVKVAVTLAQGALDPVQELRSGALSMQEGATVFPISAQVEDGTVVDAELKGEWQETYHLMPLQGVMRDKSDFVR</sequence>
<gene>
    <name evidence="1" type="ORF">KKR91_01400</name>
</gene>
<accession>A0A975QZX1</accession>
<evidence type="ECO:0000313" key="1">
    <source>
        <dbReference type="EMBL" id="QWC10340.1"/>
    </source>
</evidence>
<organism evidence="1 2">
    <name type="scientific">Arthrobacter jiangjiafuii</name>
    <dbReference type="NCBI Taxonomy" id="2817475"/>
    <lineage>
        <taxon>Bacteria</taxon>
        <taxon>Bacillati</taxon>
        <taxon>Actinomycetota</taxon>
        <taxon>Actinomycetes</taxon>
        <taxon>Micrococcales</taxon>
        <taxon>Micrococcaceae</taxon>
        <taxon>Arthrobacter</taxon>
    </lineage>
</organism>
<keyword evidence="2" id="KW-1185">Reference proteome</keyword>
<dbReference type="EMBL" id="CP076022">
    <property type="protein sequence ID" value="QWC10340.1"/>
    <property type="molecule type" value="Genomic_DNA"/>
</dbReference>